<comment type="function">
    <text evidence="1">Acts on leucine, isoleucine and valine.</text>
</comment>
<evidence type="ECO:0000256" key="7">
    <source>
        <dbReference type="ARBA" id="ARBA00048212"/>
    </source>
</evidence>
<comment type="catalytic activity">
    <reaction evidence="9">
        <text>L-leucine + 2-oxoglutarate = 4-methyl-2-oxopentanoate + L-glutamate</text>
        <dbReference type="Rhea" id="RHEA:18321"/>
        <dbReference type="ChEBI" id="CHEBI:16810"/>
        <dbReference type="ChEBI" id="CHEBI:17865"/>
        <dbReference type="ChEBI" id="CHEBI:29985"/>
        <dbReference type="ChEBI" id="CHEBI:57427"/>
        <dbReference type="EC" id="2.6.1.42"/>
    </reaction>
</comment>
<dbReference type="EMBL" id="JBJGEB010000017">
    <property type="protein sequence ID" value="MFK7643071.1"/>
    <property type="molecule type" value="Genomic_DNA"/>
</dbReference>
<proteinExistence type="inferred from homology"/>
<dbReference type="SUPFAM" id="SSF56752">
    <property type="entry name" value="D-aminoacid aminotransferase-like PLP-dependent enzymes"/>
    <property type="match status" value="1"/>
</dbReference>
<dbReference type="PANTHER" id="PTHR42743:SF11">
    <property type="entry name" value="AMINODEOXYCHORISMATE LYASE"/>
    <property type="match status" value="1"/>
</dbReference>
<feature type="non-terminal residue" evidence="10">
    <location>
        <position position="1"/>
    </location>
</feature>
<comment type="pathway">
    <text evidence="2">Amino-acid biosynthesis; L-isoleucine biosynthesis; L-isoleucine from 2-oxobutanoate: step 4/4.</text>
</comment>
<comment type="pathway">
    <text evidence="3">Amino-acid biosynthesis; L-valine biosynthesis; L-valine from pyruvate: step 4/4.</text>
</comment>
<evidence type="ECO:0000256" key="4">
    <source>
        <dbReference type="ARBA" id="ARBA00005072"/>
    </source>
</evidence>
<comment type="catalytic activity">
    <reaction evidence="8">
        <text>L-isoleucine + 2-oxoglutarate = (S)-3-methyl-2-oxopentanoate + L-glutamate</text>
        <dbReference type="Rhea" id="RHEA:24801"/>
        <dbReference type="ChEBI" id="CHEBI:16810"/>
        <dbReference type="ChEBI" id="CHEBI:29985"/>
        <dbReference type="ChEBI" id="CHEBI:35146"/>
        <dbReference type="ChEBI" id="CHEBI:58045"/>
        <dbReference type="EC" id="2.6.1.42"/>
    </reaction>
</comment>
<organism evidence="10 11">
    <name type="scientific">Neisseria oralis</name>
    <dbReference type="NCBI Taxonomy" id="1107316"/>
    <lineage>
        <taxon>Bacteria</taxon>
        <taxon>Pseudomonadati</taxon>
        <taxon>Pseudomonadota</taxon>
        <taxon>Betaproteobacteria</taxon>
        <taxon>Neisseriales</taxon>
        <taxon>Neisseriaceae</taxon>
        <taxon>Neisseria</taxon>
    </lineage>
</organism>
<accession>A0ABW8Q6C2</accession>
<dbReference type="InterPro" id="IPR036038">
    <property type="entry name" value="Aminotransferase-like"/>
</dbReference>
<keyword evidence="10" id="KW-0032">Aminotransferase</keyword>
<protein>
    <recommendedName>
        <fullName evidence="6">branched-chain-amino-acid transaminase</fullName>
        <ecNumber evidence="6">2.6.1.42</ecNumber>
    </recommendedName>
</protein>
<comment type="catalytic activity">
    <reaction evidence="7">
        <text>L-valine + 2-oxoglutarate = 3-methyl-2-oxobutanoate + L-glutamate</text>
        <dbReference type="Rhea" id="RHEA:24813"/>
        <dbReference type="ChEBI" id="CHEBI:11851"/>
        <dbReference type="ChEBI" id="CHEBI:16810"/>
        <dbReference type="ChEBI" id="CHEBI:29985"/>
        <dbReference type="ChEBI" id="CHEBI:57762"/>
        <dbReference type="EC" id="2.6.1.42"/>
    </reaction>
</comment>
<dbReference type="Proteomes" id="UP001621964">
    <property type="component" value="Unassembled WGS sequence"/>
</dbReference>
<dbReference type="Gene3D" id="3.60.120.10">
    <property type="entry name" value="Anthranilate synthase"/>
    <property type="match status" value="1"/>
</dbReference>
<keyword evidence="11" id="KW-1185">Reference proteome</keyword>
<evidence type="ECO:0000256" key="5">
    <source>
        <dbReference type="ARBA" id="ARBA00009320"/>
    </source>
</evidence>
<dbReference type="InterPro" id="IPR005801">
    <property type="entry name" value="ADC_synthase"/>
</dbReference>
<reference evidence="10 11" key="1">
    <citation type="submission" date="2024-11" db="EMBL/GenBank/DDBJ databases">
        <authorList>
            <person name="Mikucki A.G."/>
            <person name="Kahler C.M."/>
        </authorList>
    </citation>
    <scope>NUCLEOTIDE SEQUENCE [LARGE SCALE GENOMIC DNA]</scope>
    <source>
        <strain evidence="10 11">EXNM717</strain>
    </source>
</reference>
<evidence type="ECO:0000256" key="6">
    <source>
        <dbReference type="ARBA" id="ARBA00013053"/>
    </source>
</evidence>
<dbReference type="RefSeq" id="WP_405387162.1">
    <property type="nucleotide sequence ID" value="NZ_JBJGEB010000017.1"/>
</dbReference>
<dbReference type="Pfam" id="PF01063">
    <property type="entry name" value="Aminotran_4"/>
    <property type="match status" value="1"/>
</dbReference>
<dbReference type="EC" id="2.6.1.42" evidence="6"/>
<name>A0ABW8Q6C2_9NEIS</name>
<dbReference type="InterPro" id="IPR001544">
    <property type="entry name" value="Aminotrans_IV"/>
</dbReference>
<dbReference type="InterPro" id="IPR043132">
    <property type="entry name" value="BCAT-like_C"/>
</dbReference>
<evidence type="ECO:0000313" key="10">
    <source>
        <dbReference type="EMBL" id="MFK7643071.1"/>
    </source>
</evidence>
<dbReference type="Gene3D" id="3.30.470.10">
    <property type="match status" value="1"/>
</dbReference>
<dbReference type="Gene3D" id="3.20.10.10">
    <property type="entry name" value="D-amino Acid Aminotransferase, subunit A, domain 2"/>
    <property type="match status" value="1"/>
</dbReference>
<keyword evidence="10" id="KW-0808">Transferase</keyword>
<dbReference type="PANTHER" id="PTHR42743">
    <property type="entry name" value="AMINO-ACID AMINOTRANSFERASE"/>
    <property type="match status" value="1"/>
</dbReference>
<evidence type="ECO:0000256" key="2">
    <source>
        <dbReference type="ARBA" id="ARBA00004824"/>
    </source>
</evidence>
<evidence type="ECO:0000256" key="1">
    <source>
        <dbReference type="ARBA" id="ARBA00003109"/>
    </source>
</evidence>
<dbReference type="InterPro" id="IPR043131">
    <property type="entry name" value="BCAT-like_N"/>
</dbReference>
<gene>
    <name evidence="10" type="ORF">ACI43T_11345</name>
</gene>
<comment type="pathway">
    <text evidence="4">Amino-acid biosynthesis; L-leucine biosynthesis; L-leucine from 3-methyl-2-oxobutanoate: step 4/4.</text>
</comment>
<sequence>TKPQTVQIVRQGEATPYWFKVNPLYQGIYGVGSGIVIDSDPAAEYRECGWKARFLNELRPAFGIFETMRVENRQCRLLDLHLGRLKISAQALNLPLPDDCETRIRQYIADLPDGLFRLKAELVSDGLILSHAATAELPAPQRVIPAPQPLPRRDYLRRFKTTRRALFDQAWQTAETQGAFDSLFFNSDGLLLEGGRSNVFVKYQGQWLTPSLDLNILNGVMRQAVLQQPQTYLGTDAVLETHITRDMLEHAEEISLSNALRGVFEAEWAHEAG</sequence>
<evidence type="ECO:0000313" key="11">
    <source>
        <dbReference type="Proteomes" id="UP001621964"/>
    </source>
</evidence>
<comment type="similarity">
    <text evidence="5">Belongs to the class-IV pyridoxal-phosphate-dependent aminotransferase family.</text>
</comment>
<evidence type="ECO:0000256" key="3">
    <source>
        <dbReference type="ARBA" id="ARBA00004931"/>
    </source>
</evidence>
<dbReference type="GO" id="GO:0008483">
    <property type="term" value="F:transaminase activity"/>
    <property type="evidence" value="ECO:0007669"/>
    <property type="project" value="UniProtKB-KW"/>
</dbReference>
<dbReference type="InterPro" id="IPR050571">
    <property type="entry name" value="Class-IV_PLP-Dep_Aminotrnsfr"/>
</dbReference>
<comment type="caution">
    <text evidence="10">The sequence shown here is derived from an EMBL/GenBank/DDBJ whole genome shotgun (WGS) entry which is preliminary data.</text>
</comment>
<evidence type="ECO:0000256" key="8">
    <source>
        <dbReference type="ARBA" id="ARBA00048798"/>
    </source>
</evidence>
<evidence type="ECO:0000256" key="9">
    <source>
        <dbReference type="ARBA" id="ARBA00049229"/>
    </source>
</evidence>